<evidence type="ECO:0000256" key="19">
    <source>
        <dbReference type="ARBA" id="ARBA00044919"/>
    </source>
</evidence>
<evidence type="ECO:0000256" key="26">
    <source>
        <dbReference type="SAM" id="Phobius"/>
    </source>
</evidence>
<dbReference type="SMR" id="G4YWU2"/>
<feature type="transmembrane region" description="Helical" evidence="26">
    <location>
        <begin position="406"/>
        <end position="433"/>
    </location>
</feature>
<dbReference type="InterPro" id="IPR036259">
    <property type="entry name" value="MFS_trans_sf"/>
</dbReference>
<keyword evidence="30" id="KW-1185">Reference proteome</keyword>
<comment type="catalytic activity">
    <reaction evidence="12">
        <text>L-lysyl-L-alpha-amino acid(out) = L-lysyl-L-alpha-amino acid(in)</text>
        <dbReference type="Rhea" id="RHEA:79387"/>
        <dbReference type="ChEBI" id="CHEBI:229965"/>
    </reaction>
</comment>
<evidence type="ECO:0000256" key="2">
    <source>
        <dbReference type="ARBA" id="ARBA00008335"/>
    </source>
</evidence>
<evidence type="ECO:0000313" key="30">
    <source>
        <dbReference type="Proteomes" id="UP000002640"/>
    </source>
</evidence>
<keyword evidence="7" id="KW-0458">Lysosome</keyword>
<comment type="catalytic activity">
    <reaction evidence="19">
        <text>L-alanyl-L-lysine(out) = L-alanyl-L-lysine(in)</text>
        <dbReference type="Rhea" id="RHEA:79415"/>
        <dbReference type="ChEBI" id="CHEBI:192470"/>
    </reaction>
</comment>
<name>G4YWU2_PHYSP</name>
<feature type="chain" id="PRO_5003471682" description="Lysosomal dipeptide transporter MFSD1" evidence="27">
    <location>
        <begin position="19"/>
        <end position="746"/>
    </location>
</feature>
<evidence type="ECO:0000256" key="16">
    <source>
        <dbReference type="ARBA" id="ARBA00044900"/>
    </source>
</evidence>
<feature type="region of interest" description="Disordered" evidence="25">
    <location>
        <begin position="210"/>
        <end position="235"/>
    </location>
</feature>
<dbReference type="PANTHER" id="PTHR23512:SF3">
    <property type="entry name" value="MAJOR FACILITATOR SUPERFAMILY DOMAIN-CONTAINING PROTEIN 1"/>
    <property type="match status" value="1"/>
</dbReference>
<keyword evidence="4 26" id="KW-0812">Transmembrane</keyword>
<evidence type="ECO:0000259" key="28">
    <source>
        <dbReference type="PROSITE" id="PS50850"/>
    </source>
</evidence>
<dbReference type="Proteomes" id="UP000002640">
    <property type="component" value="Unassembled WGS sequence"/>
</dbReference>
<evidence type="ECO:0000256" key="11">
    <source>
        <dbReference type="ARBA" id="ARBA00044884"/>
    </source>
</evidence>
<keyword evidence="3" id="KW-0813">Transport</keyword>
<evidence type="ECO:0000256" key="17">
    <source>
        <dbReference type="ARBA" id="ARBA00044903"/>
    </source>
</evidence>
<evidence type="ECO:0000256" key="6">
    <source>
        <dbReference type="ARBA" id="ARBA00023136"/>
    </source>
</evidence>
<feature type="transmembrane region" description="Helical" evidence="26">
    <location>
        <begin position="370"/>
        <end position="394"/>
    </location>
</feature>
<dbReference type="GO" id="GO:0005765">
    <property type="term" value="C:lysosomal membrane"/>
    <property type="evidence" value="ECO:0007669"/>
    <property type="project" value="UniProtKB-SubCell"/>
</dbReference>
<comment type="catalytic activity">
    <reaction evidence="10">
        <text>L-alpha-aminoacyl-L-arginine(out) = L-alpha-aminoacyl-L-arginine(in)</text>
        <dbReference type="Rhea" id="RHEA:79367"/>
        <dbReference type="ChEBI" id="CHEBI:229968"/>
    </reaction>
</comment>
<comment type="catalytic activity">
    <reaction evidence="15">
        <text>L-arginyl-L-alpha-amino acid(out) = L-arginyl-L-alpha-amino acid(in)</text>
        <dbReference type="Rhea" id="RHEA:79371"/>
        <dbReference type="ChEBI" id="CHEBI:84315"/>
    </reaction>
</comment>
<feature type="transmembrane region" description="Helical" evidence="26">
    <location>
        <begin position="346"/>
        <end position="364"/>
    </location>
</feature>
<protein>
    <recommendedName>
        <fullName evidence="21">Lysosomal dipeptide transporter MFSD1</fullName>
    </recommendedName>
    <alternativeName>
        <fullName evidence="22">Major facilitator superfamily domain-containing protein 1</fullName>
    </alternativeName>
</protein>
<evidence type="ECO:0000256" key="1">
    <source>
        <dbReference type="ARBA" id="ARBA00004155"/>
    </source>
</evidence>
<dbReference type="KEGG" id="psoj:PHYSODRAFT_344539"/>
<comment type="subunit">
    <text evidence="24">Homodimer. Interacts with lysosomal protein GLMP (via lumenal domain); the interaction starts while both proteins are still in the endoplasmic reticulum and is required for stabilization of MFSD1 in lysosomes but has no direct effect on its targeting to lysosomes or transporter activity.</text>
</comment>
<dbReference type="OMA" id="IMWFITG"/>
<evidence type="ECO:0000256" key="27">
    <source>
        <dbReference type="SAM" id="SignalP"/>
    </source>
</evidence>
<comment type="catalytic activity">
    <reaction evidence="20">
        <text>L-lysyl-glycine(out) = L-lysyl-glycine(in)</text>
        <dbReference type="Rhea" id="RHEA:79407"/>
        <dbReference type="ChEBI" id="CHEBI:191202"/>
    </reaction>
</comment>
<feature type="transmembrane region" description="Helical" evidence="26">
    <location>
        <begin position="676"/>
        <end position="694"/>
    </location>
</feature>
<comment type="subcellular location">
    <subcellularLocation>
        <location evidence="1">Lysosome membrane</location>
        <topology evidence="1">Multi-pass membrane protein</topology>
    </subcellularLocation>
</comment>
<evidence type="ECO:0000256" key="23">
    <source>
        <dbReference type="ARBA" id="ARBA00045709"/>
    </source>
</evidence>
<keyword evidence="6 26" id="KW-0472">Membrane</keyword>
<dbReference type="InterPro" id="IPR020846">
    <property type="entry name" value="MFS_dom"/>
</dbReference>
<dbReference type="InterPro" id="IPR052187">
    <property type="entry name" value="MFSD1"/>
</dbReference>
<comment type="similarity">
    <text evidence="2">Belongs to the major facilitator superfamily.</text>
</comment>
<dbReference type="PANTHER" id="PTHR23512">
    <property type="entry name" value="MAJOR FACILITATOR SUPERFAMILY DOMAIN-CONTAINING PROTEIN 1"/>
    <property type="match status" value="1"/>
</dbReference>
<dbReference type="InParanoid" id="G4YWU2"/>
<reference evidence="29 30" key="1">
    <citation type="journal article" date="2006" name="Science">
        <title>Phytophthora genome sequences uncover evolutionary origins and mechanisms of pathogenesis.</title>
        <authorList>
            <person name="Tyler B.M."/>
            <person name="Tripathy S."/>
            <person name="Zhang X."/>
            <person name="Dehal P."/>
            <person name="Jiang R.H."/>
            <person name="Aerts A."/>
            <person name="Arredondo F.D."/>
            <person name="Baxter L."/>
            <person name="Bensasson D."/>
            <person name="Beynon J.L."/>
            <person name="Chapman J."/>
            <person name="Damasceno C.M."/>
            <person name="Dorrance A.E."/>
            <person name="Dou D."/>
            <person name="Dickerman A.W."/>
            <person name="Dubchak I.L."/>
            <person name="Garbelotto M."/>
            <person name="Gijzen M."/>
            <person name="Gordon S.G."/>
            <person name="Govers F."/>
            <person name="Grunwald N.J."/>
            <person name="Huang W."/>
            <person name="Ivors K.L."/>
            <person name="Jones R.W."/>
            <person name="Kamoun S."/>
            <person name="Krampis K."/>
            <person name="Lamour K.H."/>
            <person name="Lee M.K."/>
            <person name="McDonald W.H."/>
            <person name="Medina M."/>
            <person name="Meijer H.J."/>
            <person name="Nordberg E.K."/>
            <person name="Maclean D.J."/>
            <person name="Ospina-Giraldo M.D."/>
            <person name="Morris P.F."/>
            <person name="Phuntumart V."/>
            <person name="Putnam N.H."/>
            <person name="Rash S."/>
            <person name="Rose J.K."/>
            <person name="Sakihama Y."/>
            <person name="Salamov A.A."/>
            <person name="Savidor A."/>
            <person name="Scheuring C.F."/>
            <person name="Smith B.M."/>
            <person name="Sobral B.W."/>
            <person name="Terry A."/>
            <person name="Torto-Alalibo T.A."/>
            <person name="Win J."/>
            <person name="Xu Z."/>
            <person name="Zhang H."/>
            <person name="Grigoriev I.V."/>
            <person name="Rokhsar D.S."/>
            <person name="Boore J.L."/>
        </authorList>
    </citation>
    <scope>NUCLEOTIDE SEQUENCE [LARGE SCALE GENOMIC DNA]</scope>
    <source>
        <strain evidence="29 30">P6497</strain>
    </source>
</reference>
<comment type="function">
    <text evidence="23">Lysosomal dipeptide uniporter that selectively exports lysine, arginine or histidine-containing dipeptides with a net positive charge from the lysosome lumen into the cytosol. Could play a role in a specific type of protein O-glycosylation indirectly regulating macrophages migration and tissue invasion. Also essential for liver homeostasis.</text>
</comment>
<comment type="catalytic activity">
    <reaction evidence="16">
        <text>L-lysyl-L-lysine(out) = L-lysyl-L-lysine(in)</text>
        <dbReference type="Rhea" id="RHEA:79403"/>
        <dbReference type="ChEBI" id="CHEBI:229956"/>
    </reaction>
</comment>
<comment type="catalytic activity">
    <reaction evidence="18">
        <text>L-histidyl-L-alpha-amino acid(out) = L-histidyl-L-alpha-amino acid(in)</text>
        <dbReference type="Rhea" id="RHEA:79379"/>
        <dbReference type="ChEBI" id="CHEBI:229964"/>
    </reaction>
</comment>
<evidence type="ECO:0000256" key="15">
    <source>
        <dbReference type="ARBA" id="ARBA00044899"/>
    </source>
</evidence>
<comment type="catalytic activity">
    <reaction evidence="9">
        <text>L-histidyl-glycine(out) = L-histidyl-glycine(in)</text>
        <dbReference type="Rhea" id="RHEA:79395"/>
        <dbReference type="ChEBI" id="CHEBI:229957"/>
    </reaction>
</comment>
<comment type="catalytic activity">
    <reaction evidence="8">
        <text>L-lysyl-L-alanine(out) = L-lysyl-L-alanine(in)</text>
        <dbReference type="Rhea" id="RHEA:79399"/>
        <dbReference type="ChEBI" id="CHEBI:229954"/>
    </reaction>
</comment>
<evidence type="ECO:0000256" key="12">
    <source>
        <dbReference type="ARBA" id="ARBA00044891"/>
    </source>
</evidence>
<evidence type="ECO:0000256" key="9">
    <source>
        <dbReference type="ARBA" id="ARBA00044878"/>
    </source>
</evidence>
<dbReference type="SUPFAM" id="SSF103473">
    <property type="entry name" value="MFS general substrate transporter"/>
    <property type="match status" value="1"/>
</dbReference>
<evidence type="ECO:0000313" key="29">
    <source>
        <dbReference type="EMBL" id="EGZ23812.1"/>
    </source>
</evidence>
<evidence type="ECO:0000256" key="4">
    <source>
        <dbReference type="ARBA" id="ARBA00022692"/>
    </source>
</evidence>
<dbReference type="GO" id="GO:0022857">
    <property type="term" value="F:transmembrane transporter activity"/>
    <property type="evidence" value="ECO:0007669"/>
    <property type="project" value="InterPro"/>
</dbReference>
<evidence type="ECO:0000256" key="21">
    <source>
        <dbReference type="ARBA" id="ARBA00044985"/>
    </source>
</evidence>
<evidence type="ECO:0000256" key="5">
    <source>
        <dbReference type="ARBA" id="ARBA00022989"/>
    </source>
</evidence>
<keyword evidence="5 26" id="KW-1133">Transmembrane helix</keyword>
<feature type="transmembrane region" description="Helical" evidence="26">
    <location>
        <begin position="519"/>
        <end position="537"/>
    </location>
</feature>
<feature type="transmembrane region" description="Helical" evidence="26">
    <location>
        <begin position="314"/>
        <end position="334"/>
    </location>
</feature>
<feature type="signal peptide" evidence="27">
    <location>
        <begin position="1"/>
        <end position="18"/>
    </location>
</feature>
<dbReference type="InterPro" id="IPR011701">
    <property type="entry name" value="MFS"/>
</dbReference>
<comment type="catalytic activity">
    <reaction evidence="17">
        <text>L-arginyl-glycine(out) = L-arginyl-glycine(in)</text>
        <dbReference type="Rhea" id="RHEA:79391"/>
        <dbReference type="ChEBI" id="CHEBI:229955"/>
    </reaction>
</comment>
<accession>G4YWU2</accession>
<feature type="compositionally biased region" description="Basic and acidic residues" evidence="25">
    <location>
        <begin position="210"/>
        <end position="220"/>
    </location>
</feature>
<comment type="catalytic activity">
    <reaction evidence="14">
        <text>L-aspartyl-L-lysine(out) = L-aspartyl-L-lysine(in)</text>
        <dbReference type="Rhea" id="RHEA:79411"/>
        <dbReference type="ChEBI" id="CHEBI:229953"/>
    </reaction>
</comment>
<evidence type="ECO:0000256" key="25">
    <source>
        <dbReference type="SAM" id="MobiDB-lite"/>
    </source>
</evidence>
<keyword evidence="27" id="KW-0732">Signal</keyword>
<evidence type="ECO:0000256" key="3">
    <source>
        <dbReference type="ARBA" id="ARBA00022448"/>
    </source>
</evidence>
<organism evidence="29 30">
    <name type="scientific">Phytophthora sojae (strain P6497)</name>
    <name type="common">Soybean stem and root rot agent</name>
    <name type="synonym">Phytophthora megasperma f. sp. glycines</name>
    <dbReference type="NCBI Taxonomy" id="1094619"/>
    <lineage>
        <taxon>Eukaryota</taxon>
        <taxon>Sar</taxon>
        <taxon>Stramenopiles</taxon>
        <taxon>Oomycota</taxon>
        <taxon>Peronosporomycetes</taxon>
        <taxon>Peronosporales</taxon>
        <taxon>Peronosporaceae</taxon>
        <taxon>Phytophthora</taxon>
    </lineage>
</organism>
<sequence length="746" mass="81679">MFIVVGLFQNLVLMQILGNLQVQRGWEQAFLHTDSQTVGITPRDLIPDTRPLRPAAAYDHQIQVPDPAGSRDAQPMARIGRVESLWQGPGCLPGQRHSLAAGTRPVAHVDDPDAAPPRAGSHQLGPHLFGFDSLSRRLASAICSISLRGPQRGAAGEGERAGRVPYSSASKAALGVQLCRGSEIGISEAAYHAPPVVRWRKLNPPRLIGRETRASSDSRSQKSSQVLAGPTEETPLVFDAPGSFSDGDGGGLTLPRSPLRPASSWQFWRTTSPPHRFYLLVLMSCIPFGGHFVKNGMSSLAPLMLEDETFPISNTMYGALLSAVSVPSMFLPLLGGRLMDKSGHRSIRFFLVWICVGQAIFALGMQLKMYWLALFGRVFFGVGEGSVVVGARVFIASWFRNKELTFAMGVSVAITNVSKMLAKATVAPIALYFGGYVQALWYGVLVCVLSAFVGMLVCHYTLNLKRIVKSRVISEEELDPSLHWLKDYADKKRQKHRWRKSHAHAKQISCENVQSFSRMFWVIALLHVNFINVFHLFQNVSASYLFQRYDYSIVKAGVVSSVSHLFVVFAPFIGLAIDQFGGRILLIILAAVLSVLAYVFMIFTEINPLVSMLLISVCLSFTPTVLMAAIPNSVSRKSFGTAFGIVEITDAIGATFGNLLVGYLRDETGSYRASMLMLLGMAVLVLLLAVLLIYEDSRNGWVLSAPSKRSRALSVDDEDPMNNPAVLEARYSANGETSPVGERRST</sequence>
<dbReference type="RefSeq" id="XP_009519100.1">
    <property type="nucleotide sequence ID" value="XM_009520805.1"/>
</dbReference>
<dbReference type="AlphaFoldDB" id="G4YWU2"/>
<evidence type="ECO:0000256" key="13">
    <source>
        <dbReference type="ARBA" id="ARBA00044893"/>
    </source>
</evidence>
<feature type="transmembrane region" description="Helical" evidence="26">
    <location>
        <begin position="557"/>
        <end position="577"/>
    </location>
</feature>
<evidence type="ECO:0000256" key="18">
    <source>
        <dbReference type="ARBA" id="ARBA00044912"/>
    </source>
</evidence>
<dbReference type="Pfam" id="PF07690">
    <property type="entry name" value="MFS_1"/>
    <property type="match status" value="1"/>
</dbReference>
<evidence type="ECO:0000256" key="14">
    <source>
        <dbReference type="ARBA" id="ARBA00044898"/>
    </source>
</evidence>
<dbReference type="EMBL" id="JH159152">
    <property type="protein sequence ID" value="EGZ23812.1"/>
    <property type="molecule type" value="Genomic_DNA"/>
</dbReference>
<evidence type="ECO:0000256" key="10">
    <source>
        <dbReference type="ARBA" id="ARBA00044881"/>
    </source>
</evidence>
<feature type="transmembrane region" description="Helical" evidence="26">
    <location>
        <begin position="609"/>
        <end position="630"/>
    </location>
</feature>
<feature type="transmembrane region" description="Helical" evidence="26">
    <location>
        <begin position="642"/>
        <end position="664"/>
    </location>
</feature>
<feature type="transmembrane region" description="Helical" evidence="26">
    <location>
        <begin position="439"/>
        <end position="462"/>
    </location>
</feature>
<dbReference type="GeneID" id="20648644"/>
<dbReference type="Gene3D" id="1.20.1250.20">
    <property type="entry name" value="MFS general substrate transporter like domains"/>
    <property type="match status" value="2"/>
</dbReference>
<evidence type="ECO:0000256" key="8">
    <source>
        <dbReference type="ARBA" id="ARBA00044876"/>
    </source>
</evidence>
<evidence type="ECO:0000256" key="7">
    <source>
        <dbReference type="ARBA" id="ARBA00023228"/>
    </source>
</evidence>
<feature type="domain" description="Major facilitator superfamily (MFS) profile" evidence="28">
    <location>
        <begin position="279"/>
        <end position="698"/>
    </location>
</feature>
<proteinExistence type="inferred from homology"/>
<gene>
    <name evidence="29" type="ORF">PHYSODRAFT_344539</name>
</gene>
<evidence type="ECO:0000256" key="20">
    <source>
        <dbReference type="ARBA" id="ARBA00044924"/>
    </source>
</evidence>
<comment type="catalytic activity">
    <reaction evidence="13">
        <text>L-alpha-aminoacyl-L-lysine(out) = L-alpha-aminoacyl-L-lysine(in)</text>
        <dbReference type="Rhea" id="RHEA:79383"/>
        <dbReference type="ChEBI" id="CHEBI:229966"/>
    </reaction>
</comment>
<evidence type="ECO:0000256" key="24">
    <source>
        <dbReference type="ARBA" id="ARBA00046376"/>
    </source>
</evidence>
<evidence type="ECO:0000256" key="22">
    <source>
        <dbReference type="ARBA" id="ARBA00045018"/>
    </source>
</evidence>
<comment type="catalytic activity">
    <reaction evidence="11">
        <text>L-alpha-aminoacyl-L-histidine(out) = L-alpha-aminoacyl-L-histidine(in)</text>
        <dbReference type="Rhea" id="RHEA:79375"/>
        <dbReference type="ChEBI" id="CHEBI:229967"/>
    </reaction>
</comment>
<dbReference type="PROSITE" id="PS50850">
    <property type="entry name" value="MFS"/>
    <property type="match status" value="1"/>
</dbReference>
<feature type="transmembrane region" description="Helical" evidence="26">
    <location>
        <begin position="584"/>
        <end position="603"/>
    </location>
</feature>